<comment type="caution">
    <text evidence="1">The sequence shown here is derived from an EMBL/GenBank/DDBJ whole genome shotgun (WGS) entry which is preliminary data.</text>
</comment>
<protein>
    <submittedName>
        <fullName evidence="1">Uncharacterized protein</fullName>
    </submittedName>
</protein>
<proteinExistence type="predicted"/>
<reference evidence="1 2" key="1">
    <citation type="submission" date="2012-12" db="EMBL/GenBank/DDBJ databases">
        <title>Genome Assembly of Photobacterium sp. AK15.</title>
        <authorList>
            <person name="Khatri I."/>
            <person name="Vaidya B."/>
            <person name="Srinivas T.N.R."/>
            <person name="Subramanian S."/>
            <person name="Pinnaka A."/>
        </authorList>
    </citation>
    <scope>NUCLEOTIDE SEQUENCE [LARGE SCALE GENOMIC DNA]</scope>
    <source>
        <strain evidence="1 2">AK15</strain>
    </source>
</reference>
<accession>L8J9X4</accession>
<sequence>MTICWYNYFTIHLNLLASICYLFVRCAQIILEILSIRHSGCFSRIICPST</sequence>
<keyword evidence="2" id="KW-1185">Reference proteome</keyword>
<dbReference type="AlphaFoldDB" id="L8J9X4"/>
<dbReference type="EMBL" id="AMZO01000021">
    <property type="protein sequence ID" value="ELR65023.1"/>
    <property type="molecule type" value="Genomic_DNA"/>
</dbReference>
<name>L8J9X4_9GAMM</name>
<dbReference type="PATRIC" id="fig|1056511.3.peg.3190"/>
<evidence type="ECO:0000313" key="1">
    <source>
        <dbReference type="EMBL" id="ELR65023.1"/>
    </source>
</evidence>
<organism evidence="1 2">
    <name type="scientific">Photobacterium marinum</name>
    <dbReference type="NCBI Taxonomy" id="1056511"/>
    <lineage>
        <taxon>Bacteria</taxon>
        <taxon>Pseudomonadati</taxon>
        <taxon>Pseudomonadota</taxon>
        <taxon>Gammaproteobacteria</taxon>
        <taxon>Vibrionales</taxon>
        <taxon>Vibrionaceae</taxon>
        <taxon>Photobacterium</taxon>
    </lineage>
</organism>
<dbReference type="Proteomes" id="UP000011134">
    <property type="component" value="Unassembled WGS sequence"/>
</dbReference>
<gene>
    <name evidence="1" type="ORF">C942_02117</name>
</gene>
<evidence type="ECO:0000313" key="2">
    <source>
        <dbReference type="Proteomes" id="UP000011134"/>
    </source>
</evidence>